<keyword evidence="2" id="KW-1185">Reference proteome</keyword>
<evidence type="ECO:0000313" key="2">
    <source>
        <dbReference type="Proteomes" id="UP000194432"/>
    </source>
</evidence>
<reference evidence="1 2" key="1">
    <citation type="submission" date="2017-05" db="EMBL/GenBank/DDBJ databases">
        <title>Polyphasic characterization of four soil-derived phenanthrene-degrading Acidovorax strains and proposal of Acidovorax phenanthrenivorans sp. nov.</title>
        <authorList>
            <person name="Singleton D.R."/>
            <person name="Lee J."/>
            <person name="Dickey A.N."/>
            <person name="Stroud A."/>
            <person name="Scholl E.H."/>
            <person name="Wright F.A."/>
            <person name="Aitken M.D."/>
        </authorList>
    </citation>
    <scope>NUCLEOTIDE SEQUENCE [LARGE SCALE GENOMIC DNA]</scope>
    <source>
        <strain evidence="1">NA3</strain>
    </source>
</reference>
<dbReference type="RefSeq" id="WP_094098019.1">
    <property type="nucleotide sequence ID" value="NZ_CP021361.1"/>
</dbReference>
<accession>A0A240U3S9</accession>
<sequence>MQIRLLDKLTAGNSLATWVVCNQDVCEISELAMPIAYLRQLALALERTKNAVRVTHPYQLALVQWLWSRGYIEAKISAVAATSRAAAEVLCITGLGRQLIDLQT</sequence>
<dbReference type="EMBL" id="CP021361">
    <property type="protein sequence ID" value="ART52028.1"/>
    <property type="molecule type" value="Genomic_DNA"/>
</dbReference>
<dbReference type="AlphaFoldDB" id="A0A240U3S9"/>
<evidence type="ECO:0000313" key="1">
    <source>
        <dbReference type="EMBL" id="ART52028.1"/>
    </source>
</evidence>
<organism evidence="1 2">
    <name type="scientific">Acidovorax carolinensis</name>
    <dbReference type="NCBI Taxonomy" id="553814"/>
    <lineage>
        <taxon>Bacteria</taxon>
        <taxon>Pseudomonadati</taxon>
        <taxon>Pseudomonadota</taxon>
        <taxon>Betaproteobacteria</taxon>
        <taxon>Burkholderiales</taxon>
        <taxon>Comamonadaceae</taxon>
        <taxon>Acidovorax</taxon>
    </lineage>
</organism>
<proteinExistence type="predicted"/>
<protein>
    <submittedName>
        <fullName evidence="1">Uncharacterized protein</fullName>
    </submittedName>
</protein>
<gene>
    <name evidence="1" type="ORF">CBP34_10710</name>
</gene>
<dbReference type="KEGG" id="acin:CBP34_10710"/>
<dbReference type="Proteomes" id="UP000194432">
    <property type="component" value="Chromosome 1"/>
</dbReference>
<name>A0A240U3S9_9BURK</name>